<dbReference type="InterPro" id="IPR050330">
    <property type="entry name" value="Bact_OuterMem_StrucFunc"/>
</dbReference>
<dbReference type="Pfam" id="PF00691">
    <property type="entry name" value="OmpA"/>
    <property type="match status" value="1"/>
</dbReference>
<keyword evidence="3" id="KW-0998">Cell outer membrane</keyword>
<comment type="caution">
    <text evidence="9">The sequence shown here is derived from an EMBL/GenBank/DDBJ whole genome shotgun (WGS) entry which is preliminary data.</text>
</comment>
<feature type="signal peptide" evidence="7">
    <location>
        <begin position="1"/>
        <end position="25"/>
    </location>
</feature>
<keyword evidence="2 4" id="KW-0472">Membrane</keyword>
<protein>
    <submittedName>
        <fullName evidence="9">Membrane protein</fullName>
    </submittedName>
</protein>
<evidence type="ECO:0000313" key="9">
    <source>
        <dbReference type="EMBL" id="ETF02141.1"/>
    </source>
</evidence>
<reference evidence="9 10" key="1">
    <citation type="journal article" date="2014" name="Genome Announc.">
        <title>Draft Genome Sequence of Advenella kashmirensis Strain W13003, a Polycyclic Aromatic Hydrocarbon-Degrading Bacterium.</title>
        <authorList>
            <person name="Wang X."/>
            <person name="Jin D."/>
            <person name="Zhou L."/>
            <person name="Wu L."/>
            <person name="An W."/>
            <person name="Zhao L."/>
        </authorList>
    </citation>
    <scope>NUCLEOTIDE SEQUENCE [LARGE SCALE GENOMIC DNA]</scope>
    <source>
        <strain evidence="9 10">W13003</strain>
    </source>
</reference>
<dbReference type="RefSeq" id="WP_024006051.1">
    <property type="nucleotide sequence ID" value="NZ_KI650980.1"/>
</dbReference>
<feature type="coiled-coil region" evidence="5">
    <location>
        <begin position="42"/>
        <end position="69"/>
    </location>
</feature>
<gene>
    <name evidence="9" type="ORF">W822_15500</name>
</gene>
<sequence length="199" mass="21512">MSNLKRSIRSWILLAATVSPNLVGAQNSADNGAFVLDLVPTILDLQAGSDQLNAQIKDLSANASAIIKKNGNISVRDSEQGKVLYIASDVLFNFDSAQLSTKAEANLKDIATIINEIPEGVVKVIGHTDAKGTDQYNLKLSKSRAQSVAEFLVKQGVDRSRLSPEGRGEKDPIAKNEMNGKDNPGGRQKNRRVEFILPD</sequence>
<evidence type="ECO:0000256" key="5">
    <source>
        <dbReference type="SAM" id="Coils"/>
    </source>
</evidence>
<keyword evidence="10" id="KW-1185">Reference proteome</keyword>
<dbReference type="PANTHER" id="PTHR30329">
    <property type="entry name" value="STATOR ELEMENT OF FLAGELLAR MOTOR COMPLEX"/>
    <property type="match status" value="1"/>
</dbReference>
<dbReference type="Gene3D" id="3.30.1330.60">
    <property type="entry name" value="OmpA-like domain"/>
    <property type="match status" value="1"/>
</dbReference>
<dbReference type="InterPro" id="IPR006665">
    <property type="entry name" value="OmpA-like"/>
</dbReference>
<feature type="compositionally biased region" description="Basic and acidic residues" evidence="6">
    <location>
        <begin position="159"/>
        <end position="180"/>
    </location>
</feature>
<organism evidence="9 10">
    <name type="scientific">Advenella kashmirensis W13003</name>
    <dbReference type="NCBI Taxonomy" id="1424334"/>
    <lineage>
        <taxon>Bacteria</taxon>
        <taxon>Pseudomonadati</taxon>
        <taxon>Pseudomonadota</taxon>
        <taxon>Betaproteobacteria</taxon>
        <taxon>Burkholderiales</taxon>
        <taxon>Alcaligenaceae</taxon>
    </lineage>
</organism>
<comment type="subcellular location">
    <subcellularLocation>
        <location evidence="1">Cell outer membrane</location>
    </subcellularLocation>
</comment>
<keyword evidence="5" id="KW-0175">Coiled coil</keyword>
<evidence type="ECO:0000256" key="3">
    <source>
        <dbReference type="ARBA" id="ARBA00023237"/>
    </source>
</evidence>
<dbReference type="eggNOG" id="COG2885">
    <property type="taxonomic scope" value="Bacteria"/>
</dbReference>
<evidence type="ECO:0000256" key="7">
    <source>
        <dbReference type="SAM" id="SignalP"/>
    </source>
</evidence>
<evidence type="ECO:0000313" key="10">
    <source>
        <dbReference type="Proteomes" id="UP000018733"/>
    </source>
</evidence>
<feature type="domain" description="OmpA-like" evidence="8">
    <location>
        <begin position="79"/>
        <end position="199"/>
    </location>
</feature>
<dbReference type="STRING" id="1424334.W822_15500"/>
<dbReference type="InterPro" id="IPR006664">
    <property type="entry name" value="OMP_bac"/>
</dbReference>
<keyword evidence="7" id="KW-0732">Signal</keyword>
<evidence type="ECO:0000256" key="6">
    <source>
        <dbReference type="SAM" id="MobiDB-lite"/>
    </source>
</evidence>
<dbReference type="PATRIC" id="fig|1424334.3.peg.3117"/>
<dbReference type="SUPFAM" id="SSF103088">
    <property type="entry name" value="OmpA-like"/>
    <property type="match status" value="1"/>
</dbReference>
<evidence type="ECO:0000256" key="4">
    <source>
        <dbReference type="PROSITE-ProRule" id="PRU00473"/>
    </source>
</evidence>
<dbReference type="CDD" id="cd07185">
    <property type="entry name" value="OmpA_C-like"/>
    <property type="match status" value="1"/>
</dbReference>
<dbReference type="InterPro" id="IPR036737">
    <property type="entry name" value="OmpA-like_sf"/>
</dbReference>
<dbReference type="HOGENOM" id="CLU_016890_10_1_4"/>
<dbReference type="PROSITE" id="PS51123">
    <property type="entry name" value="OMPA_2"/>
    <property type="match status" value="1"/>
</dbReference>
<evidence type="ECO:0000256" key="2">
    <source>
        <dbReference type="ARBA" id="ARBA00023136"/>
    </source>
</evidence>
<dbReference type="PANTHER" id="PTHR30329:SF21">
    <property type="entry name" value="LIPOPROTEIN YIAD-RELATED"/>
    <property type="match status" value="1"/>
</dbReference>
<proteinExistence type="predicted"/>
<dbReference type="Proteomes" id="UP000018733">
    <property type="component" value="Unassembled WGS sequence"/>
</dbReference>
<accession>V8QQA9</accession>
<feature type="region of interest" description="Disordered" evidence="6">
    <location>
        <begin position="159"/>
        <end position="199"/>
    </location>
</feature>
<dbReference type="EMBL" id="AYXT01000010">
    <property type="protein sequence ID" value="ETF02141.1"/>
    <property type="molecule type" value="Genomic_DNA"/>
</dbReference>
<dbReference type="AlphaFoldDB" id="V8QQA9"/>
<dbReference type="GO" id="GO:0009279">
    <property type="term" value="C:cell outer membrane"/>
    <property type="evidence" value="ECO:0007669"/>
    <property type="project" value="UniProtKB-SubCell"/>
</dbReference>
<evidence type="ECO:0000259" key="8">
    <source>
        <dbReference type="PROSITE" id="PS51123"/>
    </source>
</evidence>
<feature type="chain" id="PRO_5004771902" evidence="7">
    <location>
        <begin position="26"/>
        <end position="199"/>
    </location>
</feature>
<name>V8QQA9_9BURK</name>
<evidence type="ECO:0000256" key="1">
    <source>
        <dbReference type="ARBA" id="ARBA00004442"/>
    </source>
</evidence>
<dbReference type="OrthoDB" id="1149075at2"/>
<dbReference type="PRINTS" id="PR01021">
    <property type="entry name" value="OMPADOMAIN"/>
</dbReference>